<proteinExistence type="predicted"/>
<sequence>MNDFILEYDSIIQRITCFEVLCHQTKKDSVIRQSSTFQTHIYQLQFTAPNKQTGATLPCPLRLSVLVKTTRTRHPLPIPVLLSLSVRLLLPLPPLVSGKEGGGEWNAC</sequence>
<protein>
    <submittedName>
        <fullName evidence="1">Uncharacterized protein</fullName>
    </submittedName>
</protein>
<reference evidence="1 2" key="1">
    <citation type="submission" date="2021-06" db="EMBL/GenBank/DDBJ databases">
        <title>Caerostris extrusa draft genome.</title>
        <authorList>
            <person name="Kono N."/>
            <person name="Arakawa K."/>
        </authorList>
    </citation>
    <scope>NUCLEOTIDE SEQUENCE [LARGE SCALE GENOMIC DNA]</scope>
</reference>
<accession>A0AAV4T6C1</accession>
<dbReference type="AlphaFoldDB" id="A0AAV4T6C1"/>
<dbReference type="Proteomes" id="UP001054945">
    <property type="component" value="Unassembled WGS sequence"/>
</dbReference>
<dbReference type="EMBL" id="BPLR01010615">
    <property type="protein sequence ID" value="GIY40457.1"/>
    <property type="molecule type" value="Genomic_DNA"/>
</dbReference>
<keyword evidence="2" id="KW-1185">Reference proteome</keyword>
<comment type="caution">
    <text evidence="1">The sequence shown here is derived from an EMBL/GenBank/DDBJ whole genome shotgun (WGS) entry which is preliminary data.</text>
</comment>
<gene>
    <name evidence="1" type="ORF">CEXT_68341</name>
</gene>
<name>A0AAV4T6C1_CAEEX</name>
<evidence type="ECO:0000313" key="1">
    <source>
        <dbReference type="EMBL" id="GIY40457.1"/>
    </source>
</evidence>
<organism evidence="1 2">
    <name type="scientific">Caerostris extrusa</name>
    <name type="common">Bark spider</name>
    <name type="synonym">Caerostris bankana</name>
    <dbReference type="NCBI Taxonomy" id="172846"/>
    <lineage>
        <taxon>Eukaryota</taxon>
        <taxon>Metazoa</taxon>
        <taxon>Ecdysozoa</taxon>
        <taxon>Arthropoda</taxon>
        <taxon>Chelicerata</taxon>
        <taxon>Arachnida</taxon>
        <taxon>Araneae</taxon>
        <taxon>Araneomorphae</taxon>
        <taxon>Entelegynae</taxon>
        <taxon>Araneoidea</taxon>
        <taxon>Araneidae</taxon>
        <taxon>Caerostris</taxon>
    </lineage>
</organism>
<evidence type="ECO:0000313" key="2">
    <source>
        <dbReference type="Proteomes" id="UP001054945"/>
    </source>
</evidence>